<comment type="cofactor">
    <cofactor evidence="1">
        <name>Mg(2+)</name>
        <dbReference type="ChEBI" id="CHEBI:18420"/>
    </cofactor>
</comment>
<feature type="domain" description="AMP-dependent synthetase/ligase" evidence="11">
    <location>
        <begin position="71"/>
        <end position="501"/>
    </location>
</feature>
<dbReference type="SUPFAM" id="SSF56801">
    <property type="entry name" value="Acetyl-CoA synthetase-like"/>
    <property type="match status" value="1"/>
</dbReference>
<keyword evidence="7 9" id="KW-0067">ATP-binding</keyword>
<dbReference type="GO" id="GO:0005524">
    <property type="term" value="F:ATP binding"/>
    <property type="evidence" value="ECO:0007669"/>
    <property type="project" value="UniProtKB-KW"/>
</dbReference>
<name>A0ABD3JGX3_EUCGL</name>
<dbReference type="Proteomes" id="UP001634007">
    <property type="component" value="Unassembled WGS sequence"/>
</dbReference>
<dbReference type="PANTHER" id="PTHR43272">
    <property type="entry name" value="LONG-CHAIN-FATTY-ACID--COA LIGASE"/>
    <property type="match status" value="1"/>
</dbReference>
<comment type="similarity">
    <text evidence="3 9">Belongs to the ATP-dependent AMP-binding enzyme family.</text>
</comment>
<organism evidence="12 13">
    <name type="scientific">Eucalyptus globulus</name>
    <name type="common">Tasmanian blue gum</name>
    <dbReference type="NCBI Taxonomy" id="34317"/>
    <lineage>
        <taxon>Eukaryota</taxon>
        <taxon>Viridiplantae</taxon>
        <taxon>Streptophyta</taxon>
        <taxon>Embryophyta</taxon>
        <taxon>Tracheophyta</taxon>
        <taxon>Spermatophyta</taxon>
        <taxon>Magnoliopsida</taxon>
        <taxon>eudicotyledons</taxon>
        <taxon>Gunneridae</taxon>
        <taxon>Pentapetalae</taxon>
        <taxon>rosids</taxon>
        <taxon>malvids</taxon>
        <taxon>Myrtales</taxon>
        <taxon>Myrtaceae</taxon>
        <taxon>Myrtoideae</taxon>
        <taxon>Eucalypteae</taxon>
        <taxon>Eucalyptus</taxon>
    </lineage>
</organism>
<comment type="caution">
    <text evidence="12">The sequence shown here is derived from an EMBL/GenBank/DDBJ whole genome shotgun (WGS) entry which is preliminary data.</text>
</comment>
<evidence type="ECO:0000313" key="13">
    <source>
        <dbReference type="Proteomes" id="UP001634007"/>
    </source>
</evidence>
<evidence type="ECO:0000256" key="6">
    <source>
        <dbReference type="ARBA" id="ARBA00022832"/>
    </source>
</evidence>
<dbReference type="EMBL" id="JBJKBG010000008">
    <property type="protein sequence ID" value="KAL3725258.1"/>
    <property type="molecule type" value="Genomic_DNA"/>
</dbReference>
<dbReference type="AlphaFoldDB" id="A0ABD3JGX3"/>
<reference evidence="12 13" key="1">
    <citation type="submission" date="2024-11" db="EMBL/GenBank/DDBJ databases">
        <title>Chromosome-level genome assembly of Eucalyptus globulus Labill. provides insights into its genome evolution.</title>
        <authorList>
            <person name="Li X."/>
        </authorList>
    </citation>
    <scope>NUCLEOTIDE SEQUENCE [LARGE SCALE GENOMIC DNA]</scope>
    <source>
        <strain evidence="12">CL2024</strain>
        <tissue evidence="12">Fresh tender leaves</tissue>
    </source>
</reference>
<dbReference type="InterPro" id="IPR020845">
    <property type="entry name" value="AMP-binding_CS"/>
</dbReference>
<dbReference type="GO" id="GO:0004467">
    <property type="term" value="F:long-chain fatty acid-CoA ligase activity"/>
    <property type="evidence" value="ECO:0007669"/>
    <property type="project" value="UniProtKB-EC"/>
</dbReference>
<comment type="function">
    <text evidence="9">Catalyzes the conversion of long-chain fatty acids to their active form acyl-CoAs for both synthesis of cellular lipids, and degradation via beta-oxidation.</text>
</comment>
<dbReference type="Pfam" id="PF00501">
    <property type="entry name" value="AMP-binding"/>
    <property type="match status" value="1"/>
</dbReference>
<dbReference type="InterPro" id="IPR045311">
    <property type="entry name" value="LC-FACS_euk"/>
</dbReference>
<evidence type="ECO:0000256" key="1">
    <source>
        <dbReference type="ARBA" id="ARBA00001946"/>
    </source>
</evidence>
<keyword evidence="4 9" id="KW-0436">Ligase</keyword>
<keyword evidence="13" id="KW-1185">Reference proteome</keyword>
<dbReference type="Gene3D" id="3.40.50.12780">
    <property type="entry name" value="N-terminal domain of ligase-like"/>
    <property type="match status" value="1"/>
</dbReference>
<feature type="signal peptide" evidence="10">
    <location>
        <begin position="1"/>
        <end position="26"/>
    </location>
</feature>
<keyword evidence="5 9" id="KW-0547">Nucleotide-binding</keyword>
<dbReference type="EC" id="6.2.1.3" evidence="8 9"/>
<evidence type="ECO:0000256" key="2">
    <source>
        <dbReference type="ARBA" id="ARBA00004872"/>
    </source>
</evidence>
<evidence type="ECO:0000256" key="7">
    <source>
        <dbReference type="ARBA" id="ARBA00022840"/>
    </source>
</evidence>
<evidence type="ECO:0000256" key="4">
    <source>
        <dbReference type="ARBA" id="ARBA00022598"/>
    </source>
</evidence>
<evidence type="ECO:0000256" key="8">
    <source>
        <dbReference type="ARBA" id="ARBA00026121"/>
    </source>
</evidence>
<evidence type="ECO:0000256" key="10">
    <source>
        <dbReference type="SAM" id="SignalP"/>
    </source>
</evidence>
<dbReference type="InterPro" id="IPR000873">
    <property type="entry name" value="AMP-dep_synth/lig_dom"/>
</dbReference>
<dbReference type="InterPro" id="IPR042099">
    <property type="entry name" value="ANL_N_sf"/>
</dbReference>
<evidence type="ECO:0000256" key="9">
    <source>
        <dbReference type="RuleBase" id="RU369030"/>
    </source>
</evidence>
<proteinExistence type="inferred from homology"/>
<sequence>MLLSTIHDFFLWVIHVLQIKQMKVFAAKVEDGREGRDGKPSVGPVYRNLLAKNGFPPTDPDINTTWDIFRVSAEKHPKNKMLGWRKIISGKPGPYAWKSYKEVYDEVLHIGSALRASGAEPGSRVGIYGANCPQWVMAMEACNAHSLVCVPLYDTLGPRAVNFILDHAEINFVFIQDKKVKQLLNPDCLSAKKLKSIICFTSMAEGEKEEAVQTGTIPYTWDEFLQMGKENPSDILPPRPFDICTIMYTSGTSGDPKGVVLTHENLASLVAGMDLFLDQFEDKMTVDDVYLSFLPLAHILDRAIEEYFFHRGASIGYYHGDLNALRDDLMELKPTFLAGVPRVFERIHESIKVAIEELNPVRQRIFNLLYRHKLHWMNLGYKQKEASPLADCLAFRKVKAKLGGRLRLIVSGGAPLSTEIEEFLRVTSCAFVVQGYGLTETCGPTTLGFPDEMSLIGSVGAVSIYNEMRLEEVSEMGYNPLGNPPCGEICFRGKMVFSEYYKNPELTRESIKDGWFHTGDIGEMLPNGSVKIIDRKKNLVKLSQGEYVALEYLENVYGVAPIVEDIWVYGDSFKSMLVAVVVPHEENTRKWAVANGYPGSFSELCSLNLLKEHILAEFRDIAQRNKLRGFEYIKGVILEPLLFDMERDLVTATLKKKRNKLLNHYQAQIDELYRTLAGGRQ</sequence>
<keyword evidence="9" id="KW-0443">Lipid metabolism</keyword>
<dbReference type="PROSITE" id="PS00455">
    <property type="entry name" value="AMP_BINDING"/>
    <property type="match status" value="1"/>
</dbReference>
<evidence type="ECO:0000256" key="5">
    <source>
        <dbReference type="ARBA" id="ARBA00022741"/>
    </source>
</evidence>
<keyword evidence="6 9" id="KW-0276">Fatty acid metabolism</keyword>
<accession>A0ABD3JGX3</accession>
<feature type="chain" id="PRO_5044886151" description="Long-chain-fatty-acid--CoA ligase" evidence="10">
    <location>
        <begin position="27"/>
        <end position="681"/>
    </location>
</feature>
<evidence type="ECO:0000259" key="11">
    <source>
        <dbReference type="Pfam" id="PF00501"/>
    </source>
</evidence>
<keyword evidence="10" id="KW-0732">Signal</keyword>
<gene>
    <name evidence="12" type="ORF">ACJRO7_030290</name>
</gene>
<dbReference type="CDD" id="cd05927">
    <property type="entry name" value="LC-FACS_euk"/>
    <property type="match status" value="1"/>
</dbReference>
<comment type="catalytic activity">
    <reaction evidence="9">
        <text>a long-chain fatty acid + ATP + CoA = a long-chain fatty acyl-CoA + AMP + diphosphate</text>
        <dbReference type="Rhea" id="RHEA:15421"/>
        <dbReference type="ChEBI" id="CHEBI:30616"/>
        <dbReference type="ChEBI" id="CHEBI:33019"/>
        <dbReference type="ChEBI" id="CHEBI:57287"/>
        <dbReference type="ChEBI" id="CHEBI:57560"/>
        <dbReference type="ChEBI" id="CHEBI:83139"/>
        <dbReference type="ChEBI" id="CHEBI:456215"/>
        <dbReference type="EC" id="6.2.1.3"/>
    </reaction>
</comment>
<evidence type="ECO:0000256" key="3">
    <source>
        <dbReference type="ARBA" id="ARBA00006432"/>
    </source>
</evidence>
<protein>
    <recommendedName>
        <fullName evidence="8 9">Long-chain-fatty-acid--CoA ligase</fullName>
        <ecNumber evidence="8 9">6.2.1.3</ecNumber>
    </recommendedName>
</protein>
<comment type="pathway">
    <text evidence="2 9">Lipid metabolism; fatty acid metabolism.</text>
</comment>
<evidence type="ECO:0000313" key="12">
    <source>
        <dbReference type="EMBL" id="KAL3725258.1"/>
    </source>
</evidence>
<dbReference type="PANTHER" id="PTHR43272:SF6">
    <property type="entry name" value="LONG CHAIN ACYL-COA SYNTHETASE 1"/>
    <property type="match status" value="1"/>
</dbReference>